<proteinExistence type="predicted"/>
<comment type="caution">
    <text evidence="1">The sequence shown here is derived from an EMBL/GenBank/DDBJ whole genome shotgun (WGS) entry which is preliminary data.</text>
</comment>
<reference evidence="1" key="1">
    <citation type="submission" date="2020-05" db="EMBL/GenBank/DDBJ databases">
        <title>Phylogenomic resolution of chytrid fungi.</title>
        <authorList>
            <person name="Stajich J.E."/>
            <person name="Amses K."/>
            <person name="Simmons R."/>
            <person name="Seto K."/>
            <person name="Myers J."/>
            <person name="Bonds A."/>
            <person name="Quandt C.A."/>
            <person name="Barry K."/>
            <person name="Liu P."/>
            <person name="Grigoriev I."/>
            <person name="Longcore J.E."/>
            <person name="James T.Y."/>
        </authorList>
    </citation>
    <scope>NUCLEOTIDE SEQUENCE</scope>
    <source>
        <strain evidence="1">JEL0476</strain>
    </source>
</reference>
<dbReference type="EMBL" id="JADGJW010000540">
    <property type="protein sequence ID" value="KAJ3215474.1"/>
    <property type="molecule type" value="Genomic_DNA"/>
</dbReference>
<evidence type="ECO:0000313" key="2">
    <source>
        <dbReference type="Proteomes" id="UP001211065"/>
    </source>
</evidence>
<dbReference type="AlphaFoldDB" id="A0AAD5XYA7"/>
<organism evidence="1 2">
    <name type="scientific">Clydaea vesicula</name>
    <dbReference type="NCBI Taxonomy" id="447962"/>
    <lineage>
        <taxon>Eukaryota</taxon>
        <taxon>Fungi</taxon>
        <taxon>Fungi incertae sedis</taxon>
        <taxon>Chytridiomycota</taxon>
        <taxon>Chytridiomycota incertae sedis</taxon>
        <taxon>Chytridiomycetes</taxon>
        <taxon>Lobulomycetales</taxon>
        <taxon>Lobulomycetaceae</taxon>
        <taxon>Clydaea</taxon>
    </lineage>
</organism>
<name>A0AAD5XYA7_9FUNG</name>
<dbReference type="Proteomes" id="UP001211065">
    <property type="component" value="Unassembled WGS sequence"/>
</dbReference>
<gene>
    <name evidence="1" type="ORF">HK099_006357</name>
</gene>
<protein>
    <submittedName>
        <fullName evidence="1">Uncharacterized protein</fullName>
    </submittedName>
</protein>
<evidence type="ECO:0000313" key="1">
    <source>
        <dbReference type="EMBL" id="KAJ3215474.1"/>
    </source>
</evidence>
<sequence>MEDLKAGYFKCALNSKHLGNGIEVKIQVKLKKNYEKIEKSLRIPHFFEFQVKNVSEEDFLNLNLNDFVLLNFEKQFDFMDWILHNFNLVEKEALGSLLQLNSSFNDMSFSLEYSEQEHTV</sequence>
<keyword evidence="2" id="KW-1185">Reference proteome</keyword>
<accession>A0AAD5XYA7</accession>